<dbReference type="Gene3D" id="3.30.470.20">
    <property type="entry name" value="ATP-grasp fold, B domain"/>
    <property type="match status" value="2"/>
</dbReference>
<evidence type="ECO:0000259" key="14">
    <source>
        <dbReference type="PROSITE" id="PS50975"/>
    </source>
</evidence>
<dbReference type="InterPro" id="IPR011761">
    <property type="entry name" value="ATP-grasp"/>
</dbReference>
<accession>A0ABN0XH84</accession>
<dbReference type="SUPFAM" id="SSF55931">
    <property type="entry name" value="Glutamine synthetase/guanido kinase"/>
    <property type="match status" value="1"/>
</dbReference>
<dbReference type="Gene3D" id="3.30.1490.20">
    <property type="entry name" value="ATP-grasp fold, A domain"/>
    <property type="match status" value="1"/>
</dbReference>
<dbReference type="SUPFAM" id="SSF56059">
    <property type="entry name" value="Glutathione synthetase ATP-binding domain-like"/>
    <property type="match status" value="1"/>
</dbReference>
<evidence type="ECO:0000256" key="13">
    <source>
        <dbReference type="HAMAP-Rule" id="MF_00782"/>
    </source>
</evidence>
<comment type="catalytic activity">
    <reaction evidence="13">
        <text>gamma-L-glutamyl-L-cysteine + glycine + ATP = glutathione + ADP + phosphate + H(+)</text>
        <dbReference type="Rhea" id="RHEA:13557"/>
        <dbReference type="ChEBI" id="CHEBI:15378"/>
        <dbReference type="ChEBI" id="CHEBI:30616"/>
        <dbReference type="ChEBI" id="CHEBI:43474"/>
        <dbReference type="ChEBI" id="CHEBI:57305"/>
        <dbReference type="ChEBI" id="CHEBI:57925"/>
        <dbReference type="ChEBI" id="CHEBI:58173"/>
        <dbReference type="ChEBI" id="CHEBI:456216"/>
        <dbReference type="EC" id="6.3.2.3"/>
    </reaction>
</comment>
<name>A0ABN0XH84_9LACT</name>
<comment type="pathway">
    <text evidence="13">Sulfur metabolism; glutathione biosynthesis; glutathione from L-cysteine and L-glutamate: step 2/2.</text>
</comment>
<organism evidence="15 16">
    <name type="scientific">Alkalibacterium iburiense</name>
    <dbReference type="NCBI Taxonomy" id="290589"/>
    <lineage>
        <taxon>Bacteria</taxon>
        <taxon>Bacillati</taxon>
        <taxon>Bacillota</taxon>
        <taxon>Bacilli</taxon>
        <taxon>Lactobacillales</taxon>
        <taxon>Carnobacteriaceae</taxon>
        <taxon>Alkalibacterium</taxon>
    </lineage>
</organism>
<protein>
    <recommendedName>
        <fullName evidence="13">Glutathione biosynthesis bifunctional protein GshAB</fullName>
    </recommendedName>
    <alternativeName>
        <fullName evidence="13">Gamma-GCS-GS</fullName>
        <shortName evidence="13">GCS-GS</shortName>
    </alternativeName>
    <domain>
        <recommendedName>
            <fullName evidence="13">Glutamate--cysteine ligase</fullName>
            <ecNumber evidence="13">6.3.2.2</ecNumber>
        </recommendedName>
        <alternativeName>
            <fullName evidence="13">Gamma-ECS</fullName>
            <shortName evidence="13">GCS</shortName>
        </alternativeName>
        <alternativeName>
            <fullName evidence="13">Gamma-glutamylcysteine synthetase</fullName>
        </alternativeName>
    </domain>
    <domain>
        <recommendedName>
            <fullName evidence="13">Glutathione synthetase</fullName>
            <ecNumber evidence="13">6.3.2.3</ecNumber>
        </recommendedName>
        <alternativeName>
            <fullName evidence="13">GSH synthetase</fullName>
            <shortName evidence="13">GS</shortName>
            <shortName evidence="13">GSH-S</shortName>
            <shortName evidence="13">GSHase</shortName>
        </alternativeName>
        <alternativeName>
            <fullName evidence="13">Glutathione synthase</fullName>
        </alternativeName>
    </domain>
</protein>
<feature type="region of interest" description="Glutamate--cysteine ligase" evidence="13">
    <location>
        <begin position="1"/>
        <end position="332"/>
    </location>
</feature>
<dbReference type="InterPro" id="IPR040657">
    <property type="entry name" value="GshAB_ATP-grasp"/>
</dbReference>
<dbReference type="PANTHER" id="PTHR38761">
    <property type="entry name" value="GLUTAMATE--CYSTEINE LIGASE"/>
    <property type="match status" value="1"/>
</dbReference>
<evidence type="ECO:0000313" key="16">
    <source>
        <dbReference type="Proteomes" id="UP001501166"/>
    </source>
</evidence>
<comment type="catalytic activity">
    <reaction evidence="12 13">
        <text>L-cysteine + L-glutamate + ATP = gamma-L-glutamyl-L-cysteine + ADP + phosphate + H(+)</text>
        <dbReference type="Rhea" id="RHEA:13285"/>
        <dbReference type="ChEBI" id="CHEBI:15378"/>
        <dbReference type="ChEBI" id="CHEBI:29985"/>
        <dbReference type="ChEBI" id="CHEBI:30616"/>
        <dbReference type="ChEBI" id="CHEBI:35235"/>
        <dbReference type="ChEBI" id="CHEBI:43474"/>
        <dbReference type="ChEBI" id="CHEBI:58173"/>
        <dbReference type="ChEBI" id="CHEBI:456216"/>
        <dbReference type="EC" id="6.3.2.2"/>
    </reaction>
</comment>
<proteinExistence type="inferred from homology"/>
<dbReference type="InterPro" id="IPR003806">
    <property type="entry name" value="ATP-grasp_PylC-type"/>
</dbReference>
<evidence type="ECO:0000256" key="7">
    <source>
        <dbReference type="ARBA" id="ARBA00022741"/>
    </source>
</evidence>
<dbReference type="GO" id="GO:0016874">
    <property type="term" value="F:ligase activity"/>
    <property type="evidence" value="ECO:0007669"/>
    <property type="project" value="UniProtKB-KW"/>
</dbReference>
<comment type="pathway">
    <text evidence="3 13">Sulfur metabolism; glutathione biosynthesis; glutathione from L-cysteine and L-glutamate: step 1/2.</text>
</comment>
<evidence type="ECO:0000256" key="9">
    <source>
        <dbReference type="ARBA" id="ARBA00022842"/>
    </source>
</evidence>
<evidence type="ECO:0000256" key="10">
    <source>
        <dbReference type="ARBA" id="ARBA00023211"/>
    </source>
</evidence>
<dbReference type="PANTHER" id="PTHR38761:SF1">
    <property type="entry name" value="GLUTAMATE--CYSTEINE LIGASE"/>
    <property type="match status" value="1"/>
</dbReference>
<keyword evidence="8 13" id="KW-0067">ATP-binding</keyword>
<dbReference type="Pfam" id="PF18419">
    <property type="entry name" value="ATP-grasp_6"/>
    <property type="match status" value="1"/>
</dbReference>
<keyword evidence="7 13" id="KW-0547">Nucleotide-binding</keyword>
<comment type="cofactor">
    <cofactor evidence="1">
        <name>Mn(2+)</name>
        <dbReference type="ChEBI" id="CHEBI:29035"/>
    </cofactor>
</comment>
<dbReference type="Gene3D" id="3.30.590.20">
    <property type="match status" value="1"/>
</dbReference>
<dbReference type="InterPro" id="IPR006335">
    <property type="entry name" value="Glut_biosynth"/>
</dbReference>
<comment type="function">
    <text evidence="13">Synthesizes glutathione from L-glutamate and L-cysteine via gamma-L-glutamyl-L-cysteine.</text>
</comment>
<dbReference type="Pfam" id="PF04262">
    <property type="entry name" value="Glu_cys_ligase"/>
    <property type="match status" value="2"/>
</dbReference>
<evidence type="ECO:0000256" key="12">
    <source>
        <dbReference type="ARBA" id="ARBA00048819"/>
    </source>
</evidence>
<evidence type="ECO:0000256" key="1">
    <source>
        <dbReference type="ARBA" id="ARBA00001936"/>
    </source>
</evidence>
<keyword evidence="6" id="KW-0479">Metal-binding</keyword>
<sequence length="753" mass="86183">MNVKNFIKENNLEHVFSKGSFGIEKEGLRTKLDGKLALTKHPKTVGSRQHHPYIQTDFSESQLELVTPPTLSLKEQHRWLVALHDVAHRNLLEDEFIWPFSMPNILPDEDTIPIIDVEDKKEIHYREKLAEKYGKRKQMISGIHFNFSFAPDFTEKLSQLNIDHREKLDFLFLKLSRNFIRYQWLITYLYGASPVCHPSFDNGESQGVYTRSIRNSPIGYHNTFSDRVSYASVQSYVEDIESFVKEGQLIEEREYYGSARLRGKGKAARGLLNEGVKYVEFRSFDNNPFDSLGFTIEQSQFVHLFLLTMLWIEQNSTDDEMDLGMKKNELTAGENPFEPSQFKEEGLLLLNEMIETAKELGLDSSYIRSVEEAIAAFEEPERTLAAQVVKAVEKEGSYMALGSKLGQAYKQESYEKPFLLRGFEQMEMSTQLLLFDALQLGIEVDVLDEQDQFLKLTHDKQVEYVKNGNMTSKDTYISHWIMANKTVTKKILADEGYTIPGGEEFVSIENALDHYPLIKDKAIVVKPKSTNYGIGISIFKNPPKEEGYREALEIAFKEDSEVLVEEFIEGTEYRFFVVNGRTEAVLLREPANVVGDGERTVAELIKAKNTHPYRGEKHRAPLEKIQMGQIESLMLKEQNRTFESVLEKGEKVFLRENSNISTGGDSVDVTDSMHESYKRIAEEMAEVLGVNVTGIDLIVPDMTKESTPTEPGYTVIEANFNPAMHMHAYVHKGKGRRLTRKVLDMLYPTIQLS</sequence>
<evidence type="ECO:0000256" key="11">
    <source>
        <dbReference type="ARBA" id="ARBA00023268"/>
    </source>
</evidence>
<comment type="similarity">
    <text evidence="13">In the N-terminal section; belongs to the glutamate--cysteine ligase type 1 family. Type 2 subfamily.</text>
</comment>
<dbReference type="EMBL" id="BAAACW010000096">
    <property type="protein sequence ID" value="GAA0364015.1"/>
    <property type="molecule type" value="Genomic_DNA"/>
</dbReference>
<keyword evidence="16" id="KW-1185">Reference proteome</keyword>
<comment type="cofactor">
    <cofactor evidence="2">
        <name>Mg(2+)</name>
        <dbReference type="ChEBI" id="CHEBI:18420"/>
    </cofactor>
</comment>
<comment type="caution">
    <text evidence="15">The sequence shown here is derived from an EMBL/GenBank/DDBJ whole genome shotgun (WGS) entry which is preliminary data.</text>
</comment>
<dbReference type="EC" id="6.3.2.3" evidence="13"/>
<keyword evidence="4 13" id="KW-0436">Ligase</keyword>
<dbReference type="Proteomes" id="UP001501166">
    <property type="component" value="Unassembled WGS sequence"/>
</dbReference>
<dbReference type="HAMAP" id="MF_00782">
    <property type="entry name" value="Glut_biosynth"/>
    <property type="match status" value="1"/>
</dbReference>
<feature type="domain" description="ATP-grasp" evidence="14">
    <location>
        <begin position="489"/>
        <end position="747"/>
    </location>
</feature>
<evidence type="ECO:0000256" key="6">
    <source>
        <dbReference type="ARBA" id="ARBA00022723"/>
    </source>
</evidence>
<dbReference type="InterPro" id="IPR014746">
    <property type="entry name" value="Gln_synth/guanido_kin_cat_dom"/>
</dbReference>
<gene>
    <name evidence="13 15" type="primary">gshAB</name>
    <name evidence="13" type="synonym">gshF</name>
    <name evidence="15" type="ORF">GCM10008932_15580</name>
</gene>
<keyword evidence="11 13" id="KW-0511">Multifunctional enzyme</keyword>
<evidence type="ECO:0000256" key="3">
    <source>
        <dbReference type="ARBA" id="ARBA00005006"/>
    </source>
</evidence>
<reference evidence="15 16" key="1">
    <citation type="journal article" date="2019" name="Int. J. Syst. Evol. Microbiol.">
        <title>The Global Catalogue of Microorganisms (GCM) 10K type strain sequencing project: providing services to taxonomists for standard genome sequencing and annotation.</title>
        <authorList>
            <consortium name="The Broad Institute Genomics Platform"/>
            <consortium name="The Broad Institute Genome Sequencing Center for Infectious Disease"/>
            <person name="Wu L."/>
            <person name="Ma J."/>
        </authorList>
    </citation>
    <scope>NUCLEOTIDE SEQUENCE [LARGE SCALE GENOMIC DNA]</scope>
    <source>
        <strain evidence="15 16">JCM 12662</strain>
    </source>
</reference>
<evidence type="ECO:0000256" key="2">
    <source>
        <dbReference type="ARBA" id="ARBA00001946"/>
    </source>
</evidence>
<evidence type="ECO:0000313" key="15">
    <source>
        <dbReference type="EMBL" id="GAA0364015.1"/>
    </source>
</evidence>
<comment type="subunit">
    <text evidence="13">Monomer.</text>
</comment>
<dbReference type="InterPro" id="IPR006334">
    <property type="entry name" value="Glut_cys_ligase"/>
</dbReference>
<evidence type="ECO:0000256" key="5">
    <source>
        <dbReference type="ARBA" id="ARBA00022684"/>
    </source>
</evidence>
<dbReference type="Pfam" id="PF02655">
    <property type="entry name" value="ATP-grasp_3"/>
    <property type="match status" value="1"/>
</dbReference>
<keyword evidence="5 13" id="KW-0317">Glutathione biosynthesis</keyword>
<dbReference type="InterPro" id="IPR013815">
    <property type="entry name" value="ATP_grasp_subdomain_1"/>
</dbReference>
<keyword evidence="9" id="KW-0460">Magnesium</keyword>
<evidence type="ECO:0000256" key="8">
    <source>
        <dbReference type="ARBA" id="ARBA00022840"/>
    </source>
</evidence>
<dbReference type="RefSeq" id="WP_343755401.1">
    <property type="nucleotide sequence ID" value="NZ_BAAACW010000096.1"/>
</dbReference>
<dbReference type="EC" id="6.3.2.2" evidence="13"/>
<evidence type="ECO:0000256" key="4">
    <source>
        <dbReference type="ARBA" id="ARBA00022598"/>
    </source>
</evidence>
<keyword evidence="10" id="KW-0464">Manganese</keyword>
<dbReference type="PROSITE" id="PS50975">
    <property type="entry name" value="ATP_GRASP"/>
    <property type="match status" value="1"/>
</dbReference>
<dbReference type="NCBIfam" id="TIGR01435">
    <property type="entry name" value="glu_cys_lig_rel"/>
    <property type="match status" value="1"/>
</dbReference>
<dbReference type="InterPro" id="IPR007370">
    <property type="entry name" value="Glu_cys_ligase"/>
</dbReference>
<dbReference type="NCBIfam" id="NF002688">
    <property type="entry name" value="PRK02471.1"/>
    <property type="match status" value="1"/>
</dbReference>